<dbReference type="EMBL" id="JBHMDO010000017">
    <property type="protein sequence ID" value="MFB9326271.1"/>
    <property type="molecule type" value="Genomic_DNA"/>
</dbReference>
<dbReference type="Pfam" id="PF00903">
    <property type="entry name" value="Glyoxalase"/>
    <property type="match status" value="1"/>
</dbReference>
<protein>
    <submittedName>
        <fullName evidence="2">VOC family protein</fullName>
    </submittedName>
</protein>
<sequence>MIKNLYETHLQVQHLQRSIDFYQALGLTLALEIPERKLAFFYIGEERQMLGLWEVPAGQSVHRRHFAFGTELSLLTGAFDWLKERGIEPLPAFGKAPLEPVVHPWMPAAAVYFPDPDENELELIAWLPDQPLAIETVPYLNEWNNLVAASQGAQQSN</sequence>
<dbReference type="InterPro" id="IPR037523">
    <property type="entry name" value="VOC_core"/>
</dbReference>
<dbReference type="Proteomes" id="UP001589747">
    <property type="component" value="Unassembled WGS sequence"/>
</dbReference>
<dbReference type="PROSITE" id="PS51819">
    <property type="entry name" value="VOC"/>
    <property type="match status" value="1"/>
</dbReference>
<gene>
    <name evidence="2" type="ORF">ACFFSY_10135</name>
</gene>
<dbReference type="SUPFAM" id="SSF54593">
    <property type="entry name" value="Glyoxalase/Bleomycin resistance protein/Dihydroxybiphenyl dioxygenase"/>
    <property type="match status" value="1"/>
</dbReference>
<feature type="domain" description="VOC" evidence="1">
    <location>
        <begin position="4"/>
        <end position="126"/>
    </location>
</feature>
<organism evidence="2 3">
    <name type="scientific">Paenibacillus aurantiacus</name>
    <dbReference type="NCBI Taxonomy" id="1936118"/>
    <lineage>
        <taxon>Bacteria</taxon>
        <taxon>Bacillati</taxon>
        <taxon>Bacillota</taxon>
        <taxon>Bacilli</taxon>
        <taxon>Bacillales</taxon>
        <taxon>Paenibacillaceae</taxon>
        <taxon>Paenibacillus</taxon>
    </lineage>
</organism>
<dbReference type="CDD" id="cd06587">
    <property type="entry name" value="VOC"/>
    <property type="match status" value="1"/>
</dbReference>
<evidence type="ECO:0000313" key="2">
    <source>
        <dbReference type="EMBL" id="MFB9326271.1"/>
    </source>
</evidence>
<reference evidence="2 3" key="1">
    <citation type="submission" date="2024-09" db="EMBL/GenBank/DDBJ databases">
        <authorList>
            <person name="Sun Q."/>
            <person name="Mori K."/>
        </authorList>
    </citation>
    <scope>NUCLEOTIDE SEQUENCE [LARGE SCALE GENOMIC DNA]</scope>
    <source>
        <strain evidence="2 3">TISTR 2452</strain>
    </source>
</reference>
<dbReference type="Gene3D" id="3.10.180.10">
    <property type="entry name" value="2,3-Dihydroxybiphenyl 1,2-Dioxygenase, domain 1"/>
    <property type="match status" value="1"/>
</dbReference>
<dbReference type="RefSeq" id="WP_377493384.1">
    <property type="nucleotide sequence ID" value="NZ_JBHMDO010000017.1"/>
</dbReference>
<evidence type="ECO:0000259" key="1">
    <source>
        <dbReference type="PROSITE" id="PS51819"/>
    </source>
</evidence>
<keyword evidence="3" id="KW-1185">Reference proteome</keyword>
<name>A0ABV5KM10_9BACL</name>
<accession>A0ABV5KM10</accession>
<evidence type="ECO:0000313" key="3">
    <source>
        <dbReference type="Proteomes" id="UP001589747"/>
    </source>
</evidence>
<proteinExistence type="predicted"/>
<dbReference type="InterPro" id="IPR004360">
    <property type="entry name" value="Glyas_Fos-R_dOase_dom"/>
</dbReference>
<dbReference type="InterPro" id="IPR029068">
    <property type="entry name" value="Glyas_Bleomycin-R_OHBP_Dase"/>
</dbReference>
<comment type="caution">
    <text evidence="2">The sequence shown here is derived from an EMBL/GenBank/DDBJ whole genome shotgun (WGS) entry which is preliminary data.</text>
</comment>